<keyword evidence="2" id="KW-1185">Reference proteome</keyword>
<evidence type="ECO:0000313" key="1">
    <source>
        <dbReference type="EMBL" id="KAK2107436.1"/>
    </source>
</evidence>
<sequence length="121" mass="12824">MCENAPTAPAPCFVAALQGAGQPDGAVCAQERAENPGQVILQPSQSFESVPPSYKPVSVRLPKLTASYFALITYSIGEVTGRPSFPHLQCEVWLLHLSTAVFNDPACLGLTGPSPVICHLF</sequence>
<name>A0ABQ9VE45_SAGOE</name>
<dbReference type="EMBL" id="JASSZA010000006">
    <property type="protein sequence ID" value="KAK2107436.1"/>
    <property type="molecule type" value="Genomic_DNA"/>
</dbReference>
<gene>
    <name evidence="1" type="ORF">P7K49_012601</name>
</gene>
<evidence type="ECO:0000313" key="2">
    <source>
        <dbReference type="Proteomes" id="UP001266305"/>
    </source>
</evidence>
<accession>A0ABQ9VE45</accession>
<dbReference type="Proteomes" id="UP001266305">
    <property type="component" value="Unassembled WGS sequence"/>
</dbReference>
<organism evidence="1 2">
    <name type="scientific">Saguinus oedipus</name>
    <name type="common">Cotton-top tamarin</name>
    <name type="synonym">Oedipomidas oedipus</name>
    <dbReference type="NCBI Taxonomy" id="9490"/>
    <lineage>
        <taxon>Eukaryota</taxon>
        <taxon>Metazoa</taxon>
        <taxon>Chordata</taxon>
        <taxon>Craniata</taxon>
        <taxon>Vertebrata</taxon>
        <taxon>Euteleostomi</taxon>
        <taxon>Mammalia</taxon>
        <taxon>Eutheria</taxon>
        <taxon>Euarchontoglires</taxon>
        <taxon>Primates</taxon>
        <taxon>Haplorrhini</taxon>
        <taxon>Platyrrhini</taxon>
        <taxon>Cebidae</taxon>
        <taxon>Callitrichinae</taxon>
        <taxon>Saguinus</taxon>
    </lineage>
</organism>
<protein>
    <submittedName>
        <fullName evidence="1">Uncharacterized protein</fullName>
    </submittedName>
</protein>
<comment type="caution">
    <text evidence="1">The sequence shown here is derived from an EMBL/GenBank/DDBJ whole genome shotgun (WGS) entry which is preliminary data.</text>
</comment>
<proteinExistence type="predicted"/>
<reference evidence="1 2" key="1">
    <citation type="submission" date="2023-05" db="EMBL/GenBank/DDBJ databases">
        <title>B98-5 Cell Line De Novo Hybrid Assembly: An Optical Mapping Approach.</title>
        <authorList>
            <person name="Kananen K."/>
            <person name="Auerbach J.A."/>
            <person name="Kautto E."/>
            <person name="Blachly J.S."/>
        </authorList>
    </citation>
    <scope>NUCLEOTIDE SEQUENCE [LARGE SCALE GENOMIC DNA]</scope>
    <source>
        <strain evidence="1">B95-8</strain>
        <tissue evidence="1">Cell line</tissue>
    </source>
</reference>